<comment type="caution">
    <text evidence="3">The sequence shown here is derived from an EMBL/GenBank/DDBJ whole genome shotgun (WGS) entry which is preliminary data.</text>
</comment>
<accession>A0A9K3CWF3</accession>
<feature type="coiled-coil region" evidence="1">
    <location>
        <begin position="287"/>
        <end position="352"/>
    </location>
</feature>
<organism evidence="3 4">
    <name type="scientific">Kipferlia bialata</name>
    <dbReference type="NCBI Taxonomy" id="797122"/>
    <lineage>
        <taxon>Eukaryota</taxon>
        <taxon>Metamonada</taxon>
        <taxon>Carpediemonas-like organisms</taxon>
        <taxon>Kipferlia</taxon>
    </lineage>
</organism>
<evidence type="ECO:0000313" key="3">
    <source>
        <dbReference type="EMBL" id="GIQ83558.1"/>
    </source>
</evidence>
<dbReference type="InterPro" id="IPR026157">
    <property type="entry name" value="LZTFL1"/>
</dbReference>
<dbReference type="EMBL" id="BDIP01001094">
    <property type="protein sequence ID" value="GIQ83558.1"/>
    <property type="molecule type" value="Genomic_DNA"/>
</dbReference>
<evidence type="ECO:0000313" key="4">
    <source>
        <dbReference type="Proteomes" id="UP000265618"/>
    </source>
</evidence>
<keyword evidence="1" id="KW-0175">Coiled coil</keyword>
<dbReference type="Proteomes" id="UP000265618">
    <property type="component" value="Unassembled WGS sequence"/>
</dbReference>
<evidence type="ECO:0000256" key="1">
    <source>
        <dbReference type="SAM" id="Coils"/>
    </source>
</evidence>
<proteinExistence type="predicted"/>
<feature type="compositionally biased region" description="Basic and acidic residues" evidence="2">
    <location>
        <begin position="1"/>
        <end position="11"/>
    </location>
</feature>
<dbReference type="Pfam" id="PF15294">
    <property type="entry name" value="Leu_zip"/>
    <property type="match status" value="1"/>
</dbReference>
<dbReference type="AlphaFoldDB" id="A0A9K3CWF3"/>
<keyword evidence="4" id="KW-1185">Reference proteome</keyword>
<gene>
    <name evidence="3" type="ORF">KIPB_004901</name>
</gene>
<feature type="region of interest" description="Disordered" evidence="2">
    <location>
        <begin position="1"/>
        <end position="124"/>
    </location>
</feature>
<reference evidence="3 4" key="1">
    <citation type="journal article" date="2018" name="PLoS ONE">
        <title>The draft genome of Kipferlia bialata reveals reductive genome evolution in fornicate parasites.</title>
        <authorList>
            <person name="Tanifuji G."/>
            <person name="Takabayashi S."/>
            <person name="Kume K."/>
            <person name="Takagi M."/>
            <person name="Nakayama T."/>
            <person name="Kamikawa R."/>
            <person name="Inagaki Y."/>
            <person name="Hashimoto T."/>
        </authorList>
    </citation>
    <scope>NUCLEOTIDE SEQUENCE [LARGE SCALE GENOMIC DNA]</scope>
    <source>
        <strain evidence="3">NY0173</strain>
    </source>
</reference>
<sequence>MWGRRLDKLKSETPASGGGGWADMFSQPDDGKAEAEGEGGFDAFADVAQAPVPAETGSQWSQASPGVGDDPLSHLTQSPGDSPQSSPTIDDDEDESPIGKGVEYGVTPTVSERGGKTTTPRLPAMDVPMVMDEYSGDSEYEMDVSPFVPNKPDQPVSLSAPLTDVESLASPPIGTNSQTITDLVTPRMAAPSLQPLSAPIYICLTLTLSLSAGEEIFTEEDVVNGMATLKSNVRDALSTELETLSQAAMQPVLALIAQAEAAGITLAFRSSVEGAAPVVLESMGGDAGAAREEVALLKQQLASVQTQADEATAAKAAAEKALTRNVAASAQFKNLQAMLKTKNEQIRQLNDQLKAAQ</sequence>
<name>A0A9K3CWF3_9EUKA</name>
<feature type="compositionally biased region" description="Polar residues" evidence="2">
    <location>
        <begin position="74"/>
        <end position="88"/>
    </location>
</feature>
<evidence type="ECO:0000256" key="2">
    <source>
        <dbReference type="SAM" id="MobiDB-lite"/>
    </source>
</evidence>
<protein>
    <submittedName>
        <fullName evidence="3">Uncharacterized protein</fullName>
    </submittedName>
</protein>